<reference evidence="2" key="1">
    <citation type="submission" date="2020-03" db="EMBL/GenBank/DDBJ databases">
        <title>The deep terrestrial virosphere.</title>
        <authorList>
            <person name="Holmfeldt K."/>
            <person name="Nilsson E."/>
            <person name="Simone D."/>
            <person name="Lopez-Fernandez M."/>
            <person name="Wu X."/>
            <person name="de Brujin I."/>
            <person name="Lundin D."/>
            <person name="Andersson A."/>
            <person name="Bertilsson S."/>
            <person name="Dopson M."/>
        </authorList>
    </citation>
    <scope>NUCLEOTIDE SEQUENCE</scope>
    <source>
        <strain evidence="2">MM415A02022</strain>
        <strain evidence="1">MM415B00576</strain>
        <strain evidence="3">TM448B02410</strain>
    </source>
</reference>
<sequence>MSPAASAKQKTMFCIALSIKKKETPASYSKQAAKMAETMSLEKLNEYCA</sequence>
<accession>A0A6M3JWL4</accession>
<evidence type="ECO:0000313" key="3">
    <source>
        <dbReference type="EMBL" id="QJI01256.1"/>
    </source>
</evidence>
<protein>
    <submittedName>
        <fullName evidence="2">Uncharacterized protein</fullName>
    </submittedName>
</protein>
<evidence type="ECO:0000313" key="2">
    <source>
        <dbReference type="EMBL" id="QJA74403.1"/>
    </source>
</evidence>
<dbReference type="EMBL" id="MT141506">
    <property type="protein sequence ID" value="QJA63823.1"/>
    <property type="molecule type" value="Genomic_DNA"/>
</dbReference>
<dbReference type="AlphaFoldDB" id="A0A6M3JWL4"/>
<evidence type="ECO:0000313" key="1">
    <source>
        <dbReference type="EMBL" id="QJA63823.1"/>
    </source>
</evidence>
<proteinExistence type="predicted"/>
<name>A0A6M3JWL4_9ZZZZ</name>
<dbReference type="EMBL" id="MT144910">
    <property type="protein sequence ID" value="QJI01256.1"/>
    <property type="molecule type" value="Genomic_DNA"/>
</dbReference>
<organism evidence="2">
    <name type="scientific">viral metagenome</name>
    <dbReference type="NCBI Taxonomy" id="1070528"/>
    <lineage>
        <taxon>unclassified sequences</taxon>
        <taxon>metagenomes</taxon>
        <taxon>organismal metagenomes</taxon>
    </lineage>
</organism>
<gene>
    <name evidence="2" type="ORF">MM415A02022_0007</name>
    <name evidence="1" type="ORF">MM415B00576_0043</name>
    <name evidence="3" type="ORF">TM448B02410_0006</name>
</gene>
<dbReference type="EMBL" id="MT142095">
    <property type="protein sequence ID" value="QJA74403.1"/>
    <property type="molecule type" value="Genomic_DNA"/>
</dbReference>